<keyword evidence="3 9" id="KW-0645">Protease</keyword>
<evidence type="ECO:0000256" key="5">
    <source>
        <dbReference type="ARBA" id="ARBA00022801"/>
    </source>
</evidence>
<dbReference type="PROSITE" id="PS51892">
    <property type="entry name" value="SUBTILASE"/>
    <property type="match status" value="1"/>
</dbReference>
<dbReference type="OrthoDB" id="640735at2759"/>
<sequence length="856" mass="90919">MYQCMALFNSLQSSPNILSHNIYKHICSTKEVLESFIQLCSDTTSMAFPKPSLVLCSLLALLSLNCGPSHVSAKVYMVVMEDDPVVSYKASRKGVMRGEEAQKYKEMATTKHDVFLESFLTVGSYKKLYSYTHLLNGFAVHANSEKAAKILSGAKGVRLVQEDIKMAKMTTYTPKYIGASGVWPLLGGAENSGDGIVIGMIDTGIDPKNPSFASFSNQSKQPPPNFKGMCRSGDRFPPDSCNGKIVGARWFARAGQATGEFNATIHYASPYDPDGHGSHTASTAAGNFHTPAISRGYNFGYASGMAPGARLAVYKAAYPFGGYMSDVIAAVDQAVEDGVDVISLSMAPSSVSPGPAAFLNLLETQLLLATKAGVSVVQAVGNGGPDASSVVSFSPWITSVAASTTDRKYNKTIVAGNGQIFSCGGLSPPTPGDTMYPLALADDVSTDNSTDGSNGCQDPKVFIRSLVQGKVIVCMIVSSNYYQGDNFAGIIDTIQKIGAAGVVIIDRYSGDVDYEYQPIFPTAVPSAMVVDGVDMMNLMEYYENNTARDGDGTVITFGATVRILEGRRASYSGERPEVADYSSRGPNIENSQMQLADVLKPNVMAPGHHIWGAWSPTSDALPEVQGESYAILSGTSMSTPHVAGVVALIKQRHPKWSPAMIMSAIMTTADVTDRSGRPLMARRDVGAVVAATPFDMGAGAINAARALDPGLVFDATYREYLQFLCAVPGVDEAAVRRAVGASCPTSRARWCSDLNAPSVTVASLVGSRRVDRKVWSVGAENETYMAYVRAPDGVAVRVSPDEFTVAPGETAALRIVLNTTAPGNAFSFGEVVLRGDKKHSVRIPLAVYPAAVLSGP</sequence>
<feature type="domain" description="Subtilisin-like protease fibronectin type-III" evidence="13">
    <location>
        <begin position="753"/>
        <end position="847"/>
    </location>
</feature>
<feature type="active site" description="Charge relay system" evidence="8 9">
    <location>
        <position position="202"/>
    </location>
</feature>
<name>A0A8R7PII8_TRIUA</name>
<evidence type="ECO:0000313" key="14">
    <source>
        <dbReference type="EnsemblPlants" id="TuG1812G0200004409.01.T01"/>
    </source>
</evidence>
<dbReference type="GO" id="GO:0006508">
    <property type="term" value="P:proteolysis"/>
    <property type="evidence" value="ECO:0007669"/>
    <property type="project" value="UniProtKB-KW"/>
</dbReference>
<keyword evidence="6 9" id="KW-0720">Serine protease</keyword>
<evidence type="ECO:0000259" key="11">
    <source>
        <dbReference type="Pfam" id="PF00082"/>
    </source>
</evidence>
<evidence type="ECO:0000313" key="15">
    <source>
        <dbReference type="Proteomes" id="UP000015106"/>
    </source>
</evidence>
<dbReference type="Proteomes" id="UP000015106">
    <property type="component" value="Chromosome 2"/>
</dbReference>
<evidence type="ECO:0000256" key="4">
    <source>
        <dbReference type="ARBA" id="ARBA00022729"/>
    </source>
</evidence>
<evidence type="ECO:0000256" key="9">
    <source>
        <dbReference type="PROSITE-ProRule" id="PRU01240"/>
    </source>
</evidence>
<evidence type="ECO:0008006" key="16">
    <source>
        <dbReference type="Google" id="ProtNLM"/>
    </source>
</evidence>
<proteinExistence type="inferred from homology"/>
<feature type="active site" description="Charge relay system" evidence="8 9">
    <location>
        <position position="276"/>
    </location>
</feature>
<dbReference type="GeneID" id="125539229"/>
<accession>A0A8R7PII8</accession>
<dbReference type="PROSITE" id="PS00138">
    <property type="entry name" value="SUBTILASE_SER"/>
    <property type="match status" value="1"/>
</dbReference>
<dbReference type="InterPro" id="IPR036852">
    <property type="entry name" value="Peptidase_S8/S53_dom_sf"/>
</dbReference>
<evidence type="ECO:0000256" key="6">
    <source>
        <dbReference type="ARBA" id="ARBA00022825"/>
    </source>
</evidence>
<organism evidence="14 15">
    <name type="scientific">Triticum urartu</name>
    <name type="common">Red wild einkorn</name>
    <name type="synonym">Crithodium urartu</name>
    <dbReference type="NCBI Taxonomy" id="4572"/>
    <lineage>
        <taxon>Eukaryota</taxon>
        <taxon>Viridiplantae</taxon>
        <taxon>Streptophyta</taxon>
        <taxon>Embryophyta</taxon>
        <taxon>Tracheophyta</taxon>
        <taxon>Spermatophyta</taxon>
        <taxon>Magnoliopsida</taxon>
        <taxon>Liliopsida</taxon>
        <taxon>Poales</taxon>
        <taxon>Poaceae</taxon>
        <taxon>BOP clade</taxon>
        <taxon>Pooideae</taxon>
        <taxon>Triticodae</taxon>
        <taxon>Triticeae</taxon>
        <taxon>Triticinae</taxon>
        <taxon>Triticum</taxon>
    </lineage>
</organism>
<dbReference type="AlphaFoldDB" id="A0A8R7PII8"/>
<keyword evidence="7" id="KW-0325">Glycoprotein</keyword>
<dbReference type="Gene3D" id="3.30.70.80">
    <property type="entry name" value="Peptidase S8 propeptide/proteinase inhibitor I9"/>
    <property type="match status" value="1"/>
</dbReference>
<dbReference type="InterPro" id="IPR034197">
    <property type="entry name" value="Peptidases_S8_3"/>
</dbReference>
<feature type="domain" description="Peptidase S8/S53" evidence="11">
    <location>
        <begin position="193"/>
        <end position="672"/>
    </location>
</feature>
<dbReference type="Pfam" id="PF05922">
    <property type="entry name" value="Inhibitor_I9"/>
    <property type="match status" value="1"/>
</dbReference>
<reference evidence="14" key="3">
    <citation type="submission" date="2022-06" db="UniProtKB">
        <authorList>
            <consortium name="EnsemblPlants"/>
        </authorList>
    </citation>
    <scope>IDENTIFICATION</scope>
</reference>
<dbReference type="Gramene" id="TuG1812G0200004409.01.T01">
    <property type="protein sequence ID" value="TuG1812G0200004409.01.T01"/>
    <property type="gene ID" value="TuG1812G0200004409.01"/>
</dbReference>
<dbReference type="SUPFAM" id="SSF52743">
    <property type="entry name" value="Subtilisin-like"/>
    <property type="match status" value="1"/>
</dbReference>
<evidence type="ECO:0000259" key="12">
    <source>
        <dbReference type="Pfam" id="PF05922"/>
    </source>
</evidence>
<dbReference type="Gene3D" id="3.50.30.30">
    <property type="match status" value="1"/>
</dbReference>
<evidence type="ECO:0000256" key="8">
    <source>
        <dbReference type="PIRSR" id="PIRSR615500-1"/>
    </source>
</evidence>
<reference evidence="14" key="2">
    <citation type="submission" date="2018-03" db="EMBL/GenBank/DDBJ databases">
        <title>The Triticum urartu genome reveals the dynamic nature of wheat genome evolution.</title>
        <authorList>
            <person name="Ling H."/>
            <person name="Ma B."/>
            <person name="Shi X."/>
            <person name="Liu H."/>
            <person name="Dong L."/>
            <person name="Sun H."/>
            <person name="Cao Y."/>
            <person name="Gao Q."/>
            <person name="Zheng S."/>
            <person name="Li Y."/>
            <person name="Yu Y."/>
            <person name="Du H."/>
            <person name="Qi M."/>
            <person name="Li Y."/>
            <person name="Yu H."/>
            <person name="Cui Y."/>
            <person name="Wang N."/>
            <person name="Chen C."/>
            <person name="Wu H."/>
            <person name="Zhao Y."/>
            <person name="Zhang J."/>
            <person name="Li Y."/>
            <person name="Zhou W."/>
            <person name="Zhang B."/>
            <person name="Hu W."/>
            <person name="Eijk M."/>
            <person name="Tang J."/>
            <person name="Witsenboer H."/>
            <person name="Zhao S."/>
            <person name="Li Z."/>
            <person name="Zhang A."/>
            <person name="Wang D."/>
            <person name="Liang C."/>
        </authorList>
    </citation>
    <scope>NUCLEOTIDE SEQUENCE [LARGE SCALE GENOMIC DNA]</scope>
    <source>
        <strain evidence="14">cv. G1812</strain>
    </source>
</reference>
<evidence type="ECO:0000256" key="3">
    <source>
        <dbReference type="ARBA" id="ARBA00022670"/>
    </source>
</evidence>
<evidence type="ECO:0000256" key="2">
    <source>
        <dbReference type="ARBA" id="ARBA00011073"/>
    </source>
</evidence>
<dbReference type="PANTHER" id="PTHR10795">
    <property type="entry name" value="PROPROTEIN CONVERTASE SUBTILISIN/KEXIN"/>
    <property type="match status" value="1"/>
</dbReference>
<dbReference type="CDD" id="cd02120">
    <property type="entry name" value="PA_subtilisin_like"/>
    <property type="match status" value="1"/>
</dbReference>
<dbReference type="InterPro" id="IPR015500">
    <property type="entry name" value="Peptidase_S8_subtilisin-rel"/>
</dbReference>
<feature type="active site" description="Charge relay system" evidence="8 9">
    <location>
        <position position="636"/>
    </location>
</feature>
<reference evidence="15" key="1">
    <citation type="journal article" date="2013" name="Nature">
        <title>Draft genome of the wheat A-genome progenitor Triticum urartu.</title>
        <authorList>
            <person name="Ling H.Q."/>
            <person name="Zhao S."/>
            <person name="Liu D."/>
            <person name="Wang J."/>
            <person name="Sun H."/>
            <person name="Zhang C."/>
            <person name="Fan H."/>
            <person name="Li D."/>
            <person name="Dong L."/>
            <person name="Tao Y."/>
            <person name="Gao C."/>
            <person name="Wu H."/>
            <person name="Li Y."/>
            <person name="Cui Y."/>
            <person name="Guo X."/>
            <person name="Zheng S."/>
            <person name="Wang B."/>
            <person name="Yu K."/>
            <person name="Liang Q."/>
            <person name="Yang W."/>
            <person name="Lou X."/>
            <person name="Chen J."/>
            <person name="Feng M."/>
            <person name="Jian J."/>
            <person name="Zhang X."/>
            <person name="Luo G."/>
            <person name="Jiang Y."/>
            <person name="Liu J."/>
            <person name="Wang Z."/>
            <person name="Sha Y."/>
            <person name="Zhang B."/>
            <person name="Wu H."/>
            <person name="Tang D."/>
            <person name="Shen Q."/>
            <person name="Xue P."/>
            <person name="Zou S."/>
            <person name="Wang X."/>
            <person name="Liu X."/>
            <person name="Wang F."/>
            <person name="Yang Y."/>
            <person name="An X."/>
            <person name="Dong Z."/>
            <person name="Zhang K."/>
            <person name="Zhang X."/>
            <person name="Luo M.C."/>
            <person name="Dvorak J."/>
            <person name="Tong Y."/>
            <person name="Wang J."/>
            <person name="Yang H."/>
            <person name="Li Z."/>
            <person name="Wang D."/>
            <person name="Zhang A."/>
            <person name="Wang J."/>
        </authorList>
    </citation>
    <scope>NUCLEOTIDE SEQUENCE</scope>
    <source>
        <strain evidence="15">cv. G1812</strain>
    </source>
</reference>
<dbReference type="GO" id="GO:0004252">
    <property type="term" value="F:serine-type endopeptidase activity"/>
    <property type="evidence" value="ECO:0007669"/>
    <property type="project" value="UniProtKB-UniRule"/>
</dbReference>
<dbReference type="RefSeq" id="XP_048558567.1">
    <property type="nucleotide sequence ID" value="XM_048702610.1"/>
</dbReference>
<protein>
    <recommendedName>
        <fullName evidence="16">Subtilisin-like protease</fullName>
    </recommendedName>
</protein>
<comment type="subcellular location">
    <subcellularLocation>
        <location evidence="1">Secreted</location>
    </subcellularLocation>
</comment>
<dbReference type="PRINTS" id="PR00723">
    <property type="entry name" value="SUBTILISIN"/>
</dbReference>
<dbReference type="EnsemblPlants" id="TuG1812G0200004409.01.T01">
    <property type="protein sequence ID" value="TuG1812G0200004409.01.T01"/>
    <property type="gene ID" value="TuG1812G0200004409.01"/>
</dbReference>
<evidence type="ECO:0000259" key="13">
    <source>
        <dbReference type="Pfam" id="PF17766"/>
    </source>
</evidence>
<keyword evidence="15" id="KW-1185">Reference proteome</keyword>
<evidence type="ECO:0000256" key="1">
    <source>
        <dbReference type="ARBA" id="ARBA00004613"/>
    </source>
</evidence>
<gene>
    <name evidence="14" type="primary">LOC125539229</name>
</gene>
<evidence type="ECO:0000256" key="7">
    <source>
        <dbReference type="ARBA" id="ARBA00023180"/>
    </source>
</evidence>
<dbReference type="CDD" id="cd04852">
    <property type="entry name" value="Peptidases_S8_3"/>
    <property type="match status" value="1"/>
</dbReference>
<keyword evidence="4" id="KW-0732">Signal</keyword>
<dbReference type="InterPro" id="IPR000209">
    <property type="entry name" value="Peptidase_S8/S53_dom"/>
</dbReference>
<dbReference type="GO" id="GO:0005576">
    <property type="term" value="C:extracellular region"/>
    <property type="evidence" value="ECO:0007669"/>
    <property type="project" value="UniProtKB-SubCell"/>
</dbReference>
<dbReference type="InterPro" id="IPR045051">
    <property type="entry name" value="SBT"/>
</dbReference>
<feature type="domain" description="Inhibitor I9" evidence="12">
    <location>
        <begin position="75"/>
        <end position="165"/>
    </location>
</feature>
<dbReference type="Pfam" id="PF17766">
    <property type="entry name" value="fn3_6"/>
    <property type="match status" value="1"/>
</dbReference>
<dbReference type="InterPro" id="IPR023828">
    <property type="entry name" value="Peptidase_S8_Ser-AS"/>
</dbReference>
<keyword evidence="5 9" id="KW-0378">Hydrolase</keyword>
<dbReference type="InterPro" id="IPR010259">
    <property type="entry name" value="S8pro/Inhibitor_I9"/>
</dbReference>
<dbReference type="PROSITE" id="PS00136">
    <property type="entry name" value="SUBTILASE_ASP"/>
    <property type="match status" value="1"/>
</dbReference>
<comment type="similarity">
    <text evidence="2 9 10">Belongs to the peptidase S8 family.</text>
</comment>
<dbReference type="Gene3D" id="3.40.50.200">
    <property type="entry name" value="Peptidase S8/S53 domain"/>
    <property type="match status" value="1"/>
</dbReference>
<dbReference type="Gene3D" id="2.60.40.2310">
    <property type="match status" value="1"/>
</dbReference>
<dbReference type="Pfam" id="PF00082">
    <property type="entry name" value="Peptidase_S8"/>
    <property type="match status" value="1"/>
</dbReference>
<dbReference type="KEGG" id="tua:125539229"/>
<evidence type="ECO:0000256" key="10">
    <source>
        <dbReference type="RuleBase" id="RU003355"/>
    </source>
</evidence>
<dbReference type="InterPro" id="IPR023827">
    <property type="entry name" value="Peptidase_S8_Asp-AS"/>
</dbReference>
<dbReference type="InterPro" id="IPR041469">
    <property type="entry name" value="Subtilisin-like_FN3"/>
</dbReference>
<dbReference type="InterPro" id="IPR037045">
    <property type="entry name" value="S8pro/Inhibitor_I9_sf"/>
</dbReference>